<comment type="similarity">
    <text evidence="1">Belongs to the metallo-dependent hydrolases superfamily.</text>
</comment>
<dbReference type="InterPro" id="IPR052350">
    <property type="entry name" value="Metallo-dep_Lactonases"/>
</dbReference>
<evidence type="ECO:0000313" key="3">
    <source>
        <dbReference type="EMBL" id="RKF05913.1"/>
    </source>
</evidence>
<dbReference type="AlphaFoldDB" id="A0A3A8AJA1"/>
<dbReference type="OrthoDB" id="9787654at2"/>
<dbReference type="GO" id="GO:0016787">
    <property type="term" value="F:hydrolase activity"/>
    <property type="evidence" value="ECO:0007669"/>
    <property type="project" value="UniProtKB-KW"/>
</dbReference>
<accession>A0A3A8AJA1</accession>
<evidence type="ECO:0000313" key="4">
    <source>
        <dbReference type="Proteomes" id="UP000246132"/>
    </source>
</evidence>
<dbReference type="PANTHER" id="PTHR43569">
    <property type="entry name" value="AMIDOHYDROLASE"/>
    <property type="match status" value="1"/>
</dbReference>
<dbReference type="EMBL" id="QFWV02000008">
    <property type="protein sequence ID" value="RKF05913.1"/>
    <property type="molecule type" value="Genomic_DNA"/>
</dbReference>
<dbReference type="SUPFAM" id="SSF51556">
    <property type="entry name" value="Metallo-dependent hydrolases"/>
    <property type="match status" value="1"/>
</dbReference>
<keyword evidence="3" id="KW-0378">Hydrolase</keyword>
<evidence type="ECO:0000259" key="2">
    <source>
        <dbReference type="Pfam" id="PF04909"/>
    </source>
</evidence>
<reference evidence="3 4" key="1">
    <citation type="journal article" date="2018" name="Int. J. Syst. Bacteriol.">
        <title>Oceaniradius stylonemae gen. nov., sp. nov., isolated from a red alga, Stylonema cornu-cervi.</title>
        <authorList>
            <person name="Jeong S."/>
        </authorList>
    </citation>
    <scope>NUCLEOTIDE SEQUENCE [LARGE SCALE GENOMIC DNA]</scope>
    <source>
        <strain evidence="3 4">StC1</strain>
    </source>
</reference>
<dbReference type="Proteomes" id="UP000246132">
    <property type="component" value="Unassembled WGS sequence"/>
</dbReference>
<gene>
    <name evidence="3" type="ORF">DEM25_015230</name>
</gene>
<dbReference type="InterPro" id="IPR032466">
    <property type="entry name" value="Metal_Hydrolase"/>
</dbReference>
<dbReference type="RefSeq" id="WP_109768284.1">
    <property type="nucleotide sequence ID" value="NZ_OZ252232.1"/>
</dbReference>
<feature type="domain" description="Amidohydrolase-related" evidence="2">
    <location>
        <begin position="7"/>
        <end position="281"/>
    </location>
</feature>
<dbReference type="PANTHER" id="PTHR43569:SF2">
    <property type="entry name" value="AMIDOHYDROLASE-RELATED DOMAIN-CONTAINING PROTEIN"/>
    <property type="match status" value="1"/>
</dbReference>
<comment type="caution">
    <text evidence="3">The sequence shown here is derived from an EMBL/GenBank/DDBJ whole genome shotgun (WGS) entry which is preliminary data.</text>
</comment>
<evidence type="ECO:0000256" key="1">
    <source>
        <dbReference type="ARBA" id="ARBA00038310"/>
    </source>
</evidence>
<keyword evidence="4" id="KW-1185">Reference proteome</keyword>
<dbReference type="Gene3D" id="3.20.20.140">
    <property type="entry name" value="Metal-dependent hydrolases"/>
    <property type="match status" value="1"/>
</dbReference>
<dbReference type="Pfam" id="PF04909">
    <property type="entry name" value="Amidohydro_2"/>
    <property type="match status" value="1"/>
</dbReference>
<proteinExistence type="inferred from homology"/>
<sequence length="283" mass="30908">MAAAPVIDAHHHFWQVRRGDYHWMAPGMGEPLHRDFMPEDLAPLLRKAGVDATVVVQAAQTEAETAFLLELAAQTPFVAGVVGWLDMDEAGFGAKLDLLARQPKFVGLRPMLQDLADDAYIVRPAVLANLKLLAERGIAFDILACPRHLPHVVRALEAVPGLKAVIDHIAKPDIASGAFDGWAVNVASVASFPNVHCKLSGMITEADHRLWRPKDLEPYLDHVVGLFGPDRLMFGSDWPVCLQAGSYAEALQALRAILDGRLTEAARDAVYGLNALRFYDLAL</sequence>
<name>A0A3A8AJA1_9HYPH</name>
<organism evidence="3 4">
    <name type="scientific">Oceaniradius stylonematis</name>
    <dbReference type="NCBI Taxonomy" id="2184161"/>
    <lineage>
        <taxon>Bacteria</taxon>
        <taxon>Pseudomonadati</taxon>
        <taxon>Pseudomonadota</taxon>
        <taxon>Alphaproteobacteria</taxon>
        <taxon>Hyphomicrobiales</taxon>
        <taxon>Ahrensiaceae</taxon>
        <taxon>Oceaniradius</taxon>
    </lineage>
</organism>
<dbReference type="InterPro" id="IPR006680">
    <property type="entry name" value="Amidohydro-rel"/>
</dbReference>
<protein>
    <submittedName>
        <fullName evidence="3">Amidohydrolase</fullName>
    </submittedName>
</protein>